<organism evidence="7 8">
    <name type="scientific">Dyadobacter fanqingshengii</name>
    <dbReference type="NCBI Taxonomy" id="2906443"/>
    <lineage>
        <taxon>Bacteria</taxon>
        <taxon>Pseudomonadati</taxon>
        <taxon>Bacteroidota</taxon>
        <taxon>Cytophagia</taxon>
        <taxon>Cytophagales</taxon>
        <taxon>Spirosomataceae</taxon>
        <taxon>Dyadobacter</taxon>
    </lineage>
</organism>
<name>A0A9X1PDG2_9BACT</name>
<protein>
    <recommendedName>
        <fullName evidence="6">O-antigen ligase-related domain-containing protein</fullName>
    </recommendedName>
</protein>
<dbReference type="InterPro" id="IPR007016">
    <property type="entry name" value="O-antigen_ligase-rel_domated"/>
</dbReference>
<feature type="transmembrane region" description="Helical" evidence="5">
    <location>
        <begin position="241"/>
        <end position="267"/>
    </location>
</feature>
<feature type="transmembrane region" description="Helical" evidence="5">
    <location>
        <begin position="273"/>
        <end position="295"/>
    </location>
</feature>
<feature type="transmembrane region" description="Helical" evidence="5">
    <location>
        <begin position="134"/>
        <end position="152"/>
    </location>
</feature>
<feature type="transmembrane region" description="Helical" evidence="5">
    <location>
        <begin position="210"/>
        <end position="229"/>
    </location>
</feature>
<reference evidence="7" key="1">
    <citation type="submission" date="2021-12" db="EMBL/GenBank/DDBJ databases">
        <title>Novel species in genus Dyadobacter.</title>
        <authorList>
            <person name="Ma C."/>
        </authorList>
    </citation>
    <scope>NUCLEOTIDE SEQUENCE</scope>
    <source>
        <strain evidence="7">CY399</strain>
    </source>
</reference>
<keyword evidence="8" id="KW-1185">Reference proteome</keyword>
<dbReference type="Pfam" id="PF04932">
    <property type="entry name" value="Wzy_C"/>
    <property type="match status" value="1"/>
</dbReference>
<feature type="transmembrane region" description="Helical" evidence="5">
    <location>
        <begin position="34"/>
        <end position="51"/>
    </location>
</feature>
<comment type="subcellular location">
    <subcellularLocation>
        <location evidence="1">Membrane</location>
        <topology evidence="1">Multi-pass membrane protein</topology>
    </subcellularLocation>
</comment>
<dbReference type="Proteomes" id="UP001139700">
    <property type="component" value="Unassembled WGS sequence"/>
</dbReference>
<keyword evidence="3 5" id="KW-1133">Transmembrane helix</keyword>
<feature type="transmembrane region" description="Helical" evidence="5">
    <location>
        <begin position="12"/>
        <end position="28"/>
    </location>
</feature>
<feature type="transmembrane region" description="Helical" evidence="5">
    <location>
        <begin position="105"/>
        <end position="122"/>
    </location>
</feature>
<dbReference type="AlphaFoldDB" id="A0A9X1PDG2"/>
<dbReference type="GO" id="GO:0016020">
    <property type="term" value="C:membrane"/>
    <property type="evidence" value="ECO:0007669"/>
    <property type="project" value="UniProtKB-SubCell"/>
</dbReference>
<evidence type="ECO:0000256" key="5">
    <source>
        <dbReference type="SAM" id="Phobius"/>
    </source>
</evidence>
<feature type="transmembrane region" description="Helical" evidence="5">
    <location>
        <begin position="421"/>
        <end position="439"/>
    </location>
</feature>
<evidence type="ECO:0000259" key="6">
    <source>
        <dbReference type="Pfam" id="PF04932"/>
    </source>
</evidence>
<keyword evidence="2 5" id="KW-0812">Transmembrane</keyword>
<feature type="transmembrane region" description="Helical" evidence="5">
    <location>
        <begin position="364"/>
        <end position="383"/>
    </location>
</feature>
<evidence type="ECO:0000313" key="8">
    <source>
        <dbReference type="Proteomes" id="UP001139700"/>
    </source>
</evidence>
<comment type="caution">
    <text evidence="7">The sequence shown here is derived from an EMBL/GenBank/DDBJ whole genome shotgun (WGS) entry which is preliminary data.</text>
</comment>
<evidence type="ECO:0000256" key="1">
    <source>
        <dbReference type="ARBA" id="ARBA00004141"/>
    </source>
</evidence>
<accession>A0A9X1PDG2</accession>
<feature type="transmembrane region" description="Helical" evidence="5">
    <location>
        <begin position="395"/>
        <end position="415"/>
    </location>
</feature>
<keyword evidence="4 5" id="KW-0472">Membrane</keyword>
<evidence type="ECO:0000256" key="3">
    <source>
        <dbReference type="ARBA" id="ARBA00022989"/>
    </source>
</evidence>
<feature type="transmembrane region" description="Helical" evidence="5">
    <location>
        <begin position="164"/>
        <end position="190"/>
    </location>
</feature>
<feature type="transmembrane region" description="Helical" evidence="5">
    <location>
        <begin position="82"/>
        <end position="98"/>
    </location>
</feature>
<proteinExistence type="predicted"/>
<evidence type="ECO:0000313" key="7">
    <source>
        <dbReference type="EMBL" id="MCF0042527.1"/>
    </source>
</evidence>
<dbReference type="PANTHER" id="PTHR37422">
    <property type="entry name" value="TEICHURONIC ACID BIOSYNTHESIS PROTEIN TUAE"/>
    <property type="match status" value="1"/>
</dbReference>
<evidence type="ECO:0000256" key="2">
    <source>
        <dbReference type="ARBA" id="ARBA00022692"/>
    </source>
</evidence>
<evidence type="ECO:0000256" key="4">
    <source>
        <dbReference type="ARBA" id="ARBA00023136"/>
    </source>
</evidence>
<dbReference type="InterPro" id="IPR051533">
    <property type="entry name" value="WaaL-like"/>
</dbReference>
<gene>
    <name evidence="7" type="ORF">LXM24_20660</name>
</gene>
<feature type="domain" description="O-antigen ligase-related" evidence="6">
    <location>
        <begin position="238"/>
        <end position="381"/>
    </location>
</feature>
<dbReference type="RefSeq" id="WP_234615378.1">
    <property type="nucleotide sequence ID" value="NZ_CP098806.1"/>
</dbReference>
<dbReference type="PANTHER" id="PTHR37422:SF13">
    <property type="entry name" value="LIPOPOLYSACCHARIDE BIOSYNTHESIS PROTEIN PA4999-RELATED"/>
    <property type="match status" value="1"/>
</dbReference>
<sequence>MNSLSIITKDKSLWLPALLIGVLFALVPSLIFKYSFYVLFLITLLGFYLVVSRKAGVTTMIFAYSLMIPSTSSTIGLGATRYIAPLFVVTMILVYWLFTKNRVKYKFSFAQWIILPLLLFSFFNSARNNTVDEFVRIILFLISTFGIFYLTLLDKTNIKQFYALLDLIFYLTIIFVILEVLFIYTPYQIIYSEKFVDLQERAKGLTGHPLVFSGFISFYLAALFVKGIILKHWSWFNMIMCVPFLILSASRTGLILAVASVFIYIFLEKKYKNSTFLITSVIAALAVLILFPYIIDLINSTSLRRIQTANVDQRLGAYSVVANIFASNIFGIGFSIDALKNELAHGGFSLDSKFNSSFLVFDNAYLTLLTGYGILSLLFYVVFVNPVRFCLKHKALGFSKISNSALLLFAIWFLQNFSFDSIFYFPVNGFYFILMGLLVKQIQQEKASIKRSRIEAHVLNEAH</sequence>
<dbReference type="EMBL" id="JAJTTA010000004">
    <property type="protein sequence ID" value="MCF0042527.1"/>
    <property type="molecule type" value="Genomic_DNA"/>
</dbReference>